<dbReference type="PANTHER" id="PTHR16469">
    <property type="entry name" value="UBIQUITIN-ASSOCIATED AND SH3 DOMAIN-CONTAINING BA-RELATED"/>
    <property type="match status" value="1"/>
</dbReference>
<dbReference type="Gene3D" id="3.90.1140.10">
    <property type="entry name" value="Cyclic phosphodiesterase"/>
    <property type="match status" value="1"/>
</dbReference>
<gene>
    <name evidence="14" type="ORF">BIW11_00700</name>
</gene>
<dbReference type="FunCoup" id="A0A1V9XQS3">
    <property type="interactions" value="949"/>
</dbReference>
<keyword evidence="5" id="KW-0539">Nucleus</keyword>
<dbReference type="InterPro" id="IPR015940">
    <property type="entry name" value="UBA"/>
</dbReference>
<evidence type="ECO:0000256" key="2">
    <source>
        <dbReference type="ARBA" id="ARBA00004496"/>
    </source>
</evidence>
<dbReference type="SUPFAM" id="SSF46934">
    <property type="entry name" value="UBA-like"/>
    <property type="match status" value="1"/>
</dbReference>
<keyword evidence="3 10" id="KW-0728">SH3 domain</keyword>
<comment type="caution">
    <text evidence="14">The sequence shown here is derived from an EMBL/GenBank/DDBJ whole genome shotgun (WGS) entry which is preliminary data.</text>
</comment>
<dbReference type="InterPro" id="IPR001452">
    <property type="entry name" value="SH3_domain"/>
</dbReference>
<comment type="catalytic activity">
    <reaction evidence="8">
        <text>ecdysone 22-phosphate + H2O = ecdysone + phosphate</text>
        <dbReference type="Rhea" id="RHEA:63576"/>
        <dbReference type="ChEBI" id="CHEBI:15377"/>
        <dbReference type="ChEBI" id="CHEBI:16688"/>
        <dbReference type="ChEBI" id="CHEBI:43474"/>
        <dbReference type="ChEBI" id="CHEBI:147380"/>
    </reaction>
</comment>
<proteinExistence type="predicted"/>
<dbReference type="Gene3D" id="3.40.50.1240">
    <property type="entry name" value="Phosphoglycerate mutase-like"/>
    <property type="match status" value="1"/>
</dbReference>
<dbReference type="PROSITE" id="PS50030">
    <property type="entry name" value="UBA"/>
    <property type="match status" value="1"/>
</dbReference>
<protein>
    <recommendedName>
        <fullName evidence="9">Ecdysteroid-phosphate phosphatase</fullName>
    </recommendedName>
</protein>
<dbReference type="SMART" id="SM00326">
    <property type="entry name" value="SH3"/>
    <property type="match status" value="1"/>
</dbReference>
<dbReference type="OrthoDB" id="414418at2759"/>
<evidence type="ECO:0000256" key="10">
    <source>
        <dbReference type="PROSITE-ProRule" id="PRU00192"/>
    </source>
</evidence>
<dbReference type="SMART" id="SM00165">
    <property type="entry name" value="UBA"/>
    <property type="match status" value="1"/>
</dbReference>
<evidence type="ECO:0000256" key="1">
    <source>
        <dbReference type="ARBA" id="ARBA00004123"/>
    </source>
</evidence>
<dbReference type="Pfam" id="PF22562">
    <property type="entry name" value="UBA_7"/>
    <property type="match status" value="1"/>
</dbReference>
<dbReference type="GO" id="GO:0005634">
    <property type="term" value="C:nucleus"/>
    <property type="evidence" value="ECO:0007669"/>
    <property type="project" value="UniProtKB-SubCell"/>
</dbReference>
<evidence type="ECO:0000313" key="14">
    <source>
        <dbReference type="EMBL" id="OQR75845.1"/>
    </source>
</evidence>
<dbReference type="Pfam" id="PF00300">
    <property type="entry name" value="His_Phos_1"/>
    <property type="match status" value="1"/>
</dbReference>
<accession>A0A1V9XQS3</accession>
<dbReference type="InterPro" id="IPR009060">
    <property type="entry name" value="UBA-like_sf"/>
</dbReference>
<comment type="catalytic activity">
    <reaction evidence="7">
        <text>2-deoxyecdysone 22-phosphate + H2O = 2-deoxyecdysone + phosphate</text>
        <dbReference type="Rhea" id="RHEA:63584"/>
        <dbReference type="ChEBI" id="CHEBI:15377"/>
        <dbReference type="ChEBI" id="CHEBI:19566"/>
        <dbReference type="ChEBI" id="CHEBI:43474"/>
        <dbReference type="ChEBI" id="CHEBI:147386"/>
    </reaction>
</comment>
<dbReference type="SUPFAM" id="SSF55144">
    <property type="entry name" value="LigT-like"/>
    <property type="match status" value="1"/>
</dbReference>
<organism evidence="14 15">
    <name type="scientific">Tropilaelaps mercedesae</name>
    <dbReference type="NCBI Taxonomy" id="418985"/>
    <lineage>
        <taxon>Eukaryota</taxon>
        <taxon>Metazoa</taxon>
        <taxon>Ecdysozoa</taxon>
        <taxon>Arthropoda</taxon>
        <taxon>Chelicerata</taxon>
        <taxon>Arachnida</taxon>
        <taxon>Acari</taxon>
        <taxon>Parasitiformes</taxon>
        <taxon>Mesostigmata</taxon>
        <taxon>Gamasina</taxon>
        <taxon>Dermanyssoidea</taxon>
        <taxon>Laelapidae</taxon>
        <taxon>Tropilaelaps</taxon>
    </lineage>
</organism>
<dbReference type="Pfam" id="PF14604">
    <property type="entry name" value="SH3_9"/>
    <property type="match status" value="1"/>
</dbReference>
<evidence type="ECO:0000256" key="3">
    <source>
        <dbReference type="ARBA" id="ARBA00022443"/>
    </source>
</evidence>
<dbReference type="InterPro" id="IPR013078">
    <property type="entry name" value="His_Pase_superF_clade-1"/>
</dbReference>
<dbReference type="STRING" id="418985.A0A1V9XQS3"/>
<dbReference type="CDD" id="cd11791">
    <property type="entry name" value="SH3_UBASH3"/>
    <property type="match status" value="1"/>
</dbReference>
<feature type="domain" description="SH3" evidence="12">
    <location>
        <begin position="237"/>
        <end position="302"/>
    </location>
</feature>
<comment type="subcellular location">
    <subcellularLocation>
        <location evidence="2">Cytoplasm</location>
    </subcellularLocation>
    <subcellularLocation>
        <location evidence="1">Nucleus</location>
    </subcellularLocation>
</comment>
<dbReference type="PROSITE" id="PS50002">
    <property type="entry name" value="SH3"/>
    <property type="match status" value="1"/>
</dbReference>
<feature type="domain" description="UBA" evidence="13">
    <location>
        <begin position="17"/>
        <end position="60"/>
    </location>
</feature>
<dbReference type="GO" id="GO:0102531">
    <property type="term" value="F:ecdysteroid-phosphate phosphatase activity"/>
    <property type="evidence" value="ECO:0007669"/>
    <property type="project" value="UniProtKB-ARBA"/>
</dbReference>
<dbReference type="SUPFAM" id="SSF53254">
    <property type="entry name" value="Phosphoglycerate mutase-like"/>
    <property type="match status" value="1"/>
</dbReference>
<comment type="catalytic activity">
    <reaction evidence="6">
        <text>20-hydroxyecdysone 22-phosphate + H2O = 20-hydroxyecdysone + phosphate</text>
        <dbReference type="Rhea" id="RHEA:63580"/>
        <dbReference type="ChEBI" id="CHEBI:15377"/>
        <dbReference type="ChEBI" id="CHEBI:16587"/>
        <dbReference type="ChEBI" id="CHEBI:43474"/>
        <dbReference type="ChEBI" id="CHEBI:147382"/>
    </reaction>
</comment>
<dbReference type="AlphaFoldDB" id="A0A1V9XQS3"/>
<dbReference type="FunFam" id="1.10.8.10:FF:000053">
    <property type="entry name" value="Ubiquitin-associated and SH3 domain-containing, A"/>
    <property type="match status" value="1"/>
</dbReference>
<reference evidence="14 15" key="1">
    <citation type="journal article" date="2017" name="Gigascience">
        <title>Draft genome of the honey bee ectoparasitic mite, Tropilaelaps mercedesae, is shaped by the parasitic life history.</title>
        <authorList>
            <person name="Dong X."/>
            <person name="Armstrong S.D."/>
            <person name="Xia D."/>
            <person name="Makepeace B.L."/>
            <person name="Darby A.C."/>
            <person name="Kadowaki T."/>
        </authorList>
    </citation>
    <scope>NUCLEOTIDE SEQUENCE [LARGE SCALE GENOMIC DNA]</scope>
    <source>
        <strain evidence="14">Wuxi-XJTLU</strain>
    </source>
</reference>
<dbReference type="InterPro" id="IPR029033">
    <property type="entry name" value="His_PPase_superfam"/>
</dbReference>
<dbReference type="CDD" id="cd07040">
    <property type="entry name" value="HP"/>
    <property type="match status" value="1"/>
</dbReference>
<evidence type="ECO:0000313" key="15">
    <source>
        <dbReference type="Proteomes" id="UP000192247"/>
    </source>
</evidence>
<evidence type="ECO:0000259" key="13">
    <source>
        <dbReference type="PROSITE" id="PS50030"/>
    </source>
</evidence>
<feature type="compositionally biased region" description="Polar residues" evidence="11">
    <location>
        <begin position="339"/>
        <end position="356"/>
    </location>
</feature>
<evidence type="ECO:0000256" key="9">
    <source>
        <dbReference type="ARBA" id="ARBA00074288"/>
    </source>
</evidence>
<evidence type="ECO:0000256" key="4">
    <source>
        <dbReference type="ARBA" id="ARBA00022490"/>
    </source>
</evidence>
<keyword evidence="15" id="KW-1185">Reference proteome</keyword>
<name>A0A1V9XQS3_9ACAR</name>
<dbReference type="FunFam" id="2.30.30.40:FF:000052">
    <property type="entry name" value="Ubiquitin-associated and SH3 domain-containing protein B"/>
    <property type="match status" value="1"/>
</dbReference>
<evidence type="ECO:0000256" key="11">
    <source>
        <dbReference type="SAM" id="MobiDB-lite"/>
    </source>
</evidence>
<dbReference type="EMBL" id="MNPL01005700">
    <property type="protein sequence ID" value="OQR75845.1"/>
    <property type="molecule type" value="Genomic_DNA"/>
</dbReference>
<dbReference type="InParanoid" id="A0A1V9XQS3"/>
<dbReference type="InterPro" id="IPR009097">
    <property type="entry name" value="Cyclic_Pdiesterase"/>
</dbReference>
<dbReference type="PANTHER" id="PTHR16469:SF27">
    <property type="entry name" value="UBIQUITIN-ASSOCIATED AND SH3 DOMAIN-CONTAINING BA-RELATED"/>
    <property type="match status" value="1"/>
</dbReference>
<dbReference type="CDD" id="cd14301">
    <property type="entry name" value="UBA_UBS3B"/>
    <property type="match status" value="1"/>
</dbReference>
<evidence type="ECO:0000256" key="6">
    <source>
        <dbReference type="ARBA" id="ARBA00050567"/>
    </source>
</evidence>
<feature type="region of interest" description="Disordered" evidence="11">
    <location>
        <begin position="325"/>
        <end position="360"/>
    </location>
</feature>
<dbReference type="InterPro" id="IPR036028">
    <property type="entry name" value="SH3-like_dom_sf"/>
</dbReference>
<dbReference type="Gene3D" id="1.10.8.10">
    <property type="entry name" value="DNA helicase RuvA subunit, C-terminal domain"/>
    <property type="match status" value="1"/>
</dbReference>
<dbReference type="GO" id="GO:0005737">
    <property type="term" value="C:cytoplasm"/>
    <property type="evidence" value="ECO:0007669"/>
    <property type="project" value="UniProtKB-SubCell"/>
</dbReference>
<dbReference type="InterPro" id="IPR051710">
    <property type="entry name" value="Phosphatase_SH3-domain"/>
</dbReference>
<sequence length="662" mass="75121">MAAAFLPPPRRVSGRASRSPQATALQILLQMGFPKHRAEKALAATGDRGVQLAADWLLSHVNDPTLDSCSSREYILYLCPTGPLLSQLQRFFLQSMLQHERNGAHNYLPHITLCSFFQLPDDSVADVVRALEVICDRLRGELPEKIRLEHYTSQTFLGLFVDQEHNEMLKKISVAFMRETADMQLSVEPYLKALHVTLAYQFDVAHYGSLEKLTQMIDTEAPACWQLRLYSRDTRVKGNEVHKVLCPHVPYEDDELELLIGDFVYVNGDKLNKSTDGWVEGTSWLTGCSGFLPKNYIERTAESDAWTLHKSFLICEFFSNDMPRPPSSPLTTPIPTLCAPTQETPAPQSTPSNQKPTPVERKLLPQTSSTNCSSNSLYENVNFLSLKPNGERRSRRLYVVRHAERIDFTFGPWIETCFDQQGNYMPKDINMPKAVLPRKAMDYLKDSPLTRMGLYQARMTGEAMYASGVHFSQVFCSPSLRCVQTAASILKALNSPTLINIEPGLFEWLAWYPDVQPVWFKPIQLKEFGYPINLTYKPLMSVEELLSKKSESCEQYFNRSHIITQTLLETSKQVEGDIMFLGHSATLDVCTRQLTGGRIRTPQELVHIVHKIPYVGVAVVEEEPTRIPRWGLVAPSFQTLTHASNVKYDWRCMLGDAHVDKR</sequence>
<dbReference type="Proteomes" id="UP000192247">
    <property type="component" value="Unassembled WGS sequence"/>
</dbReference>
<evidence type="ECO:0000259" key="12">
    <source>
        <dbReference type="PROSITE" id="PS50002"/>
    </source>
</evidence>
<evidence type="ECO:0000256" key="5">
    <source>
        <dbReference type="ARBA" id="ARBA00023242"/>
    </source>
</evidence>
<dbReference type="SUPFAM" id="SSF50044">
    <property type="entry name" value="SH3-domain"/>
    <property type="match status" value="1"/>
</dbReference>
<evidence type="ECO:0000256" key="8">
    <source>
        <dbReference type="ARBA" id="ARBA00052011"/>
    </source>
</evidence>
<dbReference type="Gene3D" id="2.30.30.40">
    <property type="entry name" value="SH3 Domains"/>
    <property type="match status" value="1"/>
</dbReference>
<keyword evidence="4" id="KW-0963">Cytoplasm</keyword>
<evidence type="ECO:0000256" key="7">
    <source>
        <dbReference type="ARBA" id="ARBA00051991"/>
    </source>
</evidence>